<dbReference type="OrthoDB" id="6253202at2"/>
<dbReference type="AlphaFoldDB" id="A0A1X7IFM2"/>
<reference evidence="2" key="1">
    <citation type="submission" date="2017-04" db="EMBL/GenBank/DDBJ databases">
        <authorList>
            <person name="Varghese N."/>
            <person name="Submissions S."/>
        </authorList>
    </citation>
    <scope>NUCLEOTIDE SEQUENCE [LARGE SCALE GENOMIC DNA]</scope>
    <source>
        <strain evidence="2">USBA 82</strain>
    </source>
</reference>
<evidence type="ECO:0000313" key="1">
    <source>
        <dbReference type="EMBL" id="SMG13423.1"/>
    </source>
</evidence>
<accession>A0A1X7IFM2</accession>
<organism evidence="1 2">
    <name type="scientific">Dethiosulfovibrio salsuginis</name>
    <dbReference type="NCBI Taxonomy" id="561720"/>
    <lineage>
        <taxon>Bacteria</taxon>
        <taxon>Thermotogati</taxon>
        <taxon>Synergistota</taxon>
        <taxon>Synergistia</taxon>
        <taxon>Synergistales</taxon>
        <taxon>Dethiosulfovibrionaceae</taxon>
        <taxon>Dethiosulfovibrio</taxon>
    </lineage>
</organism>
<dbReference type="Proteomes" id="UP000193355">
    <property type="component" value="Unassembled WGS sequence"/>
</dbReference>
<sequence>MKELANISVYPFDIEPFGGWENVVQFHRSLGLDGLEVLTAFDGTNGTPPEAVTAVHFPFSMDWMVPWLGGNLEGSFSREEILFFYGGSCPDDLIDNLRGYIRDAATLKPAYGVFHVTNSSVEEVLTGRRVNGSKLVLEQAAKMLNEAVSVFPGGEPPVRMFFENSWWEGLTFTDPEETSSFASSLSFSNWAFLLDTGHLLNTTTSCRSEEEGVDYILDVVGKLPSEVRRRIEGIHLNLSLSGEAREAQGLPGYASGDFQANLTRAWERISMTDQHRPFTTPHCSRLLDLLEPDYVTHEFIFDNLEDRRAKIATQRRALGT</sequence>
<proteinExistence type="predicted"/>
<dbReference type="RefSeq" id="WP_085543632.1">
    <property type="nucleotide sequence ID" value="NZ_FXBB01000002.1"/>
</dbReference>
<dbReference type="Gene3D" id="3.20.20.150">
    <property type="entry name" value="Divalent-metal-dependent TIM barrel enzymes"/>
    <property type="match status" value="1"/>
</dbReference>
<gene>
    <name evidence="1" type="ORF">SAMN06275492_1024</name>
</gene>
<protein>
    <recommendedName>
        <fullName evidence="3">Xylose isomerase-like TIM barrel</fullName>
    </recommendedName>
</protein>
<name>A0A1X7IFM2_9BACT</name>
<keyword evidence="2" id="KW-1185">Reference proteome</keyword>
<dbReference type="STRING" id="561720.SAMN06275492_1024"/>
<dbReference type="SUPFAM" id="SSF51658">
    <property type="entry name" value="Xylose isomerase-like"/>
    <property type="match status" value="1"/>
</dbReference>
<dbReference type="InterPro" id="IPR036237">
    <property type="entry name" value="Xyl_isomerase-like_sf"/>
</dbReference>
<evidence type="ECO:0008006" key="3">
    <source>
        <dbReference type="Google" id="ProtNLM"/>
    </source>
</evidence>
<evidence type="ECO:0000313" key="2">
    <source>
        <dbReference type="Proteomes" id="UP000193355"/>
    </source>
</evidence>
<dbReference type="EMBL" id="FXBB01000002">
    <property type="protein sequence ID" value="SMG13423.1"/>
    <property type="molecule type" value="Genomic_DNA"/>
</dbReference>